<comment type="caution">
    <text evidence="1">The sequence shown here is derived from an EMBL/GenBank/DDBJ whole genome shotgun (WGS) entry which is preliminary data.</text>
</comment>
<dbReference type="Pfam" id="PF10076">
    <property type="entry name" value="Phage_Mu_Gp48"/>
    <property type="match status" value="1"/>
</dbReference>
<protein>
    <submittedName>
        <fullName evidence="1">DUF2313 domain-containing protein</fullName>
    </submittedName>
</protein>
<dbReference type="InterPro" id="IPR018755">
    <property type="entry name" value="Phage_Mu_Gp48"/>
</dbReference>
<accession>A0ABR6VJG8</accession>
<gene>
    <name evidence="1" type="ORF">H8J70_08880</name>
</gene>
<dbReference type="Proteomes" id="UP000606870">
    <property type="component" value="Unassembled WGS sequence"/>
</dbReference>
<keyword evidence="2" id="KW-1185">Reference proteome</keyword>
<name>A0ABR6VJG8_9FIRM</name>
<evidence type="ECO:0000313" key="1">
    <source>
        <dbReference type="EMBL" id="MBC3537364.1"/>
    </source>
</evidence>
<proteinExistence type="predicted"/>
<reference evidence="1 2" key="1">
    <citation type="submission" date="2020-08" db="EMBL/GenBank/DDBJ databases">
        <authorList>
            <person name="Liu C."/>
            <person name="Sun Q."/>
        </authorList>
    </citation>
    <scope>NUCLEOTIDE SEQUENCE [LARGE SCALE GENOMIC DNA]</scope>
    <source>
        <strain evidence="1 2">NSJ-59</strain>
    </source>
</reference>
<organism evidence="1 2">
    <name type="scientific">Megasphaera hominis</name>
    <dbReference type="NCBI Taxonomy" id="159836"/>
    <lineage>
        <taxon>Bacteria</taxon>
        <taxon>Bacillati</taxon>
        <taxon>Bacillota</taxon>
        <taxon>Negativicutes</taxon>
        <taxon>Veillonellales</taxon>
        <taxon>Veillonellaceae</taxon>
        <taxon>Megasphaera</taxon>
    </lineage>
</organism>
<sequence length="235" mass="26489">MSDHNWMRQSIVDILQYLPAFLAHSQQFEAANDADSKEHDTIRVNLQDVLDQLYVNTATWGLDRWEELVGLPTDKNKDIVRRRAAVLNKLQPASSVTEKFLKEIVNTYIANRSCSVKSIPEDYSVEIEYDGGQVNDFHALVDAVRTYIPAHLGFLVNNAMNENPVMAIVRETFDQEELTEEIKLLPNGNAPGYVAIFAIKTIDTDIFPAEFDEKSGGSCYHICCGSVFDEEVLAE</sequence>
<dbReference type="EMBL" id="JACOGK010000025">
    <property type="protein sequence ID" value="MBC3537364.1"/>
    <property type="molecule type" value="Genomic_DNA"/>
</dbReference>
<dbReference type="RefSeq" id="WP_186503670.1">
    <property type="nucleotide sequence ID" value="NZ_JACOGK010000025.1"/>
</dbReference>
<evidence type="ECO:0000313" key="2">
    <source>
        <dbReference type="Proteomes" id="UP000606870"/>
    </source>
</evidence>